<proteinExistence type="predicted"/>
<dbReference type="EMBL" id="FQUQ01000006">
    <property type="protein sequence ID" value="SHG59951.1"/>
    <property type="molecule type" value="Genomic_DNA"/>
</dbReference>
<dbReference type="GO" id="GO:0003735">
    <property type="term" value="F:structural constituent of ribosome"/>
    <property type="evidence" value="ECO:0007669"/>
    <property type="project" value="InterPro"/>
</dbReference>
<keyword evidence="3" id="KW-1185">Reference proteome</keyword>
<dbReference type="RefSeq" id="WP_073236287.1">
    <property type="nucleotide sequence ID" value="NZ_FQUQ01000006.1"/>
</dbReference>
<evidence type="ECO:0000313" key="2">
    <source>
        <dbReference type="EMBL" id="SHG59951.1"/>
    </source>
</evidence>
<sequence length="212" mass="24118">MEISKELEHKIHFLLSKGKKIEAVKLVKNTTNCGLKEAKDFVDSFSPAQFRSSGVPTPDMEVELRSLVQQGKKIEAVKLYKDRTGAGLKDSLVYIESLIEKAKPLTPNPGIKSRETQLEDIVKQQEKELKPRSGCFIATACYGDYSAPEVLVLRTFRDQELMTSVLGRAFVRFYYVVSPFFARQLDRSDVAKHLLRKHLLNGMVNRLSNKRK</sequence>
<dbReference type="Proteomes" id="UP000184287">
    <property type="component" value="Unassembled WGS sequence"/>
</dbReference>
<evidence type="ECO:0000259" key="1">
    <source>
        <dbReference type="Pfam" id="PF00542"/>
    </source>
</evidence>
<reference evidence="3" key="1">
    <citation type="submission" date="2016-11" db="EMBL/GenBank/DDBJ databases">
        <authorList>
            <person name="Varghese N."/>
            <person name="Submissions S."/>
        </authorList>
    </citation>
    <scope>NUCLEOTIDE SEQUENCE [LARGE SCALE GENOMIC DNA]</scope>
    <source>
        <strain evidence="3">DSM 16990</strain>
    </source>
</reference>
<protein>
    <submittedName>
        <fullName evidence="2">Ribosomal protein L7/L12 C-terminal domain-containing protein</fullName>
    </submittedName>
</protein>
<organism evidence="2 3">
    <name type="scientific">Pedobacter caeni</name>
    <dbReference type="NCBI Taxonomy" id="288992"/>
    <lineage>
        <taxon>Bacteria</taxon>
        <taxon>Pseudomonadati</taxon>
        <taxon>Bacteroidota</taxon>
        <taxon>Sphingobacteriia</taxon>
        <taxon>Sphingobacteriales</taxon>
        <taxon>Sphingobacteriaceae</taxon>
        <taxon>Pedobacter</taxon>
    </lineage>
</organism>
<evidence type="ECO:0000313" key="3">
    <source>
        <dbReference type="Proteomes" id="UP000184287"/>
    </source>
</evidence>
<gene>
    <name evidence="2" type="ORF">SAMN04488522_106211</name>
</gene>
<dbReference type="SUPFAM" id="SSF54736">
    <property type="entry name" value="ClpS-like"/>
    <property type="match status" value="1"/>
</dbReference>
<dbReference type="AlphaFoldDB" id="A0A1M5L4N7"/>
<dbReference type="InterPro" id="IPR014719">
    <property type="entry name" value="Ribosomal_bL12_C/ClpS-like"/>
</dbReference>
<dbReference type="InterPro" id="IPR049886">
    <property type="entry name" value="CFI_box_CTERM_dom"/>
</dbReference>
<dbReference type="STRING" id="288992.SAMN04488522_106211"/>
<dbReference type="GO" id="GO:0005840">
    <property type="term" value="C:ribosome"/>
    <property type="evidence" value="ECO:0007669"/>
    <property type="project" value="UniProtKB-KW"/>
</dbReference>
<dbReference type="OrthoDB" id="1149028at2"/>
<name>A0A1M5L4N7_9SPHI</name>
<keyword evidence="2" id="KW-0687">Ribonucleoprotein</keyword>
<keyword evidence="2" id="KW-0689">Ribosomal protein</keyword>
<dbReference type="GO" id="GO:0006412">
    <property type="term" value="P:translation"/>
    <property type="evidence" value="ECO:0007669"/>
    <property type="project" value="InterPro"/>
</dbReference>
<accession>A0A1M5L4N7</accession>
<dbReference type="InterPro" id="IPR013823">
    <property type="entry name" value="Ribosomal_bL12_C"/>
</dbReference>
<dbReference type="Gene3D" id="3.30.1390.10">
    <property type="match status" value="2"/>
</dbReference>
<feature type="domain" description="Large ribosomal subunit protein bL12 C-terminal" evidence="1">
    <location>
        <begin position="18"/>
        <end position="45"/>
    </location>
</feature>
<dbReference type="NCBIfam" id="NF041770">
    <property type="entry name" value="CFI_box_CTERM"/>
    <property type="match status" value="1"/>
</dbReference>
<dbReference type="Pfam" id="PF00542">
    <property type="entry name" value="Ribosomal_L12"/>
    <property type="match status" value="1"/>
</dbReference>